<dbReference type="PANTHER" id="PTHR21262:SF31">
    <property type="entry name" value="GTP PYROPHOSPHOKINASE"/>
    <property type="match status" value="1"/>
</dbReference>
<accession>A0A1F4T8W8</accession>
<gene>
    <name evidence="1" type="ORF">A3K49_05905</name>
</gene>
<dbReference type="GO" id="GO:0005886">
    <property type="term" value="C:plasma membrane"/>
    <property type="evidence" value="ECO:0007669"/>
    <property type="project" value="TreeGrafter"/>
</dbReference>
<dbReference type="Gene3D" id="3.30.460.10">
    <property type="entry name" value="Beta Polymerase, domain 2"/>
    <property type="match status" value="1"/>
</dbReference>
<dbReference type="Gene3D" id="1.10.3210.10">
    <property type="entry name" value="Hypothetical protein af1432"/>
    <property type="match status" value="1"/>
</dbReference>
<sequence length="670" mass="75567">MKKTNFDRPTPVAFPPFNGRRIIKYGNPNHLTAAARSTWGHQLYSQNMGFFARVWQAAQLLQDKAHQAGQRSSFSLGKFYAAATLAVKAHVNQAGGPILRKTGELYVYHMLRIIERLTETDAPYLGGDAYVAVWLHDTLEDTTLRAEEIGMVFGERAKGIVQALSNLKTGKQETKLQQAERYEPLFIRAAMRFMESIYIKMADLDDYFNTCEKLSPESKFYHFRFVDEVIFPLAVAVVGARAMALNVANKALKTAHPTDFSDLHNILETTIPGPILQKYRLSIVDQLLAKGVKVEAWVAIRTPYEMYVKYRAEAAEAKWNFSVLEKRLEHYEMPPIAGPFRYCFSGRNLFFLDVMTEDETACYQVRALLAKDGETGISILPERRRDFIVNQKSNGYRALHDEYKGEIEIRLRIFSRAMDLTNRLGLAAISLSASGLASLSSPLLSESSLELAQRADREGRRHLLQRLPHMREVEVRVKSVGGPLRQNRSHLALIDQRSTWFDLAAACDPGYPLRLVSGEWEGRVFGGGVLGEVFQWFTGQNVSLTLATSGVGHDLFSLIREPNLLSQVKTYISLLPSQRQASLGKKMIVQATLEAQRNGIKIFSYSDLHGELLDDFDRSSWFQKGVIILEDIHNASWSSADDFYRQIASGAIPLHQAMGAFYSGYNDLPF</sequence>
<evidence type="ECO:0008006" key="3">
    <source>
        <dbReference type="Google" id="ProtNLM"/>
    </source>
</evidence>
<evidence type="ECO:0000313" key="1">
    <source>
        <dbReference type="EMBL" id="OGC28483.1"/>
    </source>
</evidence>
<protein>
    <recommendedName>
        <fullName evidence="3">HD/PDEase domain-containing protein</fullName>
    </recommendedName>
</protein>
<name>A0A1F4T8W8_UNCSA</name>
<comment type="caution">
    <text evidence="1">The sequence shown here is derived from an EMBL/GenBank/DDBJ whole genome shotgun (WGS) entry which is preliminary data.</text>
</comment>
<dbReference type="InterPro" id="IPR043519">
    <property type="entry name" value="NT_sf"/>
</dbReference>
<reference evidence="1 2" key="1">
    <citation type="journal article" date="2016" name="Nat. Commun.">
        <title>Thousands of microbial genomes shed light on interconnected biogeochemical processes in an aquifer system.</title>
        <authorList>
            <person name="Anantharaman K."/>
            <person name="Brown C.T."/>
            <person name="Hug L.A."/>
            <person name="Sharon I."/>
            <person name="Castelle C.J."/>
            <person name="Probst A.J."/>
            <person name="Thomas B.C."/>
            <person name="Singh A."/>
            <person name="Wilkins M.J."/>
            <person name="Karaoz U."/>
            <person name="Brodie E.L."/>
            <person name="Williams K.H."/>
            <person name="Hubbard S.S."/>
            <person name="Banfield J.F."/>
        </authorList>
    </citation>
    <scope>NUCLEOTIDE SEQUENCE [LARGE SCALE GENOMIC DNA]</scope>
</reference>
<dbReference type="SUPFAM" id="SSF109604">
    <property type="entry name" value="HD-domain/PDEase-like"/>
    <property type="match status" value="1"/>
</dbReference>
<proteinExistence type="predicted"/>
<evidence type="ECO:0000313" key="2">
    <source>
        <dbReference type="Proteomes" id="UP000178602"/>
    </source>
</evidence>
<dbReference type="SUPFAM" id="SSF81301">
    <property type="entry name" value="Nucleotidyltransferase"/>
    <property type="match status" value="1"/>
</dbReference>
<dbReference type="Proteomes" id="UP000178602">
    <property type="component" value="Unassembled WGS sequence"/>
</dbReference>
<dbReference type="EMBL" id="MEUG01000001">
    <property type="protein sequence ID" value="OGC28483.1"/>
    <property type="molecule type" value="Genomic_DNA"/>
</dbReference>
<dbReference type="PANTHER" id="PTHR21262">
    <property type="entry name" value="GUANOSINE-3',5'-BIS DIPHOSPHATE 3'-PYROPHOSPHOHYDROLASE"/>
    <property type="match status" value="1"/>
</dbReference>
<organism evidence="1 2">
    <name type="scientific">candidate division WOR-1 bacterium RIFOXYC12_FULL_54_18</name>
    <dbReference type="NCBI Taxonomy" id="1802584"/>
    <lineage>
        <taxon>Bacteria</taxon>
        <taxon>Bacillati</taxon>
        <taxon>Saganbacteria</taxon>
    </lineage>
</organism>
<dbReference type="AlphaFoldDB" id="A0A1F4T8W8"/>